<protein>
    <submittedName>
        <fullName evidence="2">Uncharacterized protein</fullName>
    </submittedName>
</protein>
<dbReference type="Proteomes" id="UP000076761">
    <property type="component" value="Unassembled WGS sequence"/>
</dbReference>
<feature type="transmembrane region" description="Helical" evidence="1">
    <location>
        <begin position="59"/>
        <end position="77"/>
    </location>
</feature>
<keyword evidence="1" id="KW-0812">Transmembrane</keyword>
<dbReference type="EMBL" id="KV425583">
    <property type="protein sequence ID" value="KZT23667.1"/>
    <property type="molecule type" value="Genomic_DNA"/>
</dbReference>
<accession>A0A165RDN4</accession>
<feature type="transmembrane region" description="Helical" evidence="1">
    <location>
        <begin position="32"/>
        <end position="53"/>
    </location>
</feature>
<sequence>MSFLPLWTARPPIPDTAYEAPFSRRLILARRVSLSSVHCAIASVMSFGIMYYTAIPSHYVQPSLVIFALLLWQYHPLLQDGAARSMPGSCHRTRSRKVATPPGLLDICALGTQRRPFVLSCVVDDRRRQGQL</sequence>
<gene>
    <name evidence="2" type="ORF">NEOLEDRAFT_527324</name>
</gene>
<dbReference type="AlphaFoldDB" id="A0A165RDN4"/>
<keyword evidence="3" id="KW-1185">Reference proteome</keyword>
<organism evidence="2 3">
    <name type="scientific">Neolentinus lepideus HHB14362 ss-1</name>
    <dbReference type="NCBI Taxonomy" id="1314782"/>
    <lineage>
        <taxon>Eukaryota</taxon>
        <taxon>Fungi</taxon>
        <taxon>Dikarya</taxon>
        <taxon>Basidiomycota</taxon>
        <taxon>Agaricomycotina</taxon>
        <taxon>Agaricomycetes</taxon>
        <taxon>Gloeophyllales</taxon>
        <taxon>Gloeophyllaceae</taxon>
        <taxon>Neolentinus</taxon>
    </lineage>
</organism>
<name>A0A165RDN4_9AGAM</name>
<evidence type="ECO:0000313" key="3">
    <source>
        <dbReference type="Proteomes" id="UP000076761"/>
    </source>
</evidence>
<dbReference type="InParanoid" id="A0A165RDN4"/>
<keyword evidence="1" id="KW-1133">Transmembrane helix</keyword>
<reference evidence="2 3" key="1">
    <citation type="journal article" date="2016" name="Mol. Biol. Evol.">
        <title>Comparative Genomics of Early-Diverging Mushroom-Forming Fungi Provides Insights into the Origins of Lignocellulose Decay Capabilities.</title>
        <authorList>
            <person name="Nagy L.G."/>
            <person name="Riley R."/>
            <person name="Tritt A."/>
            <person name="Adam C."/>
            <person name="Daum C."/>
            <person name="Floudas D."/>
            <person name="Sun H."/>
            <person name="Yadav J.S."/>
            <person name="Pangilinan J."/>
            <person name="Larsson K.H."/>
            <person name="Matsuura K."/>
            <person name="Barry K."/>
            <person name="Labutti K."/>
            <person name="Kuo R."/>
            <person name="Ohm R.A."/>
            <person name="Bhattacharya S.S."/>
            <person name="Shirouzu T."/>
            <person name="Yoshinaga Y."/>
            <person name="Martin F.M."/>
            <person name="Grigoriev I.V."/>
            <person name="Hibbett D.S."/>
        </authorList>
    </citation>
    <scope>NUCLEOTIDE SEQUENCE [LARGE SCALE GENOMIC DNA]</scope>
    <source>
        <strain evidence="2 3">HHB14362 ss-1</strain>
    </source>
</reference>
<evidence type="ECO:0000313" key="2">
    <source>
        <dbReference type="EMBL" id="KZT23667.1"/>
    </source>
</evidence>
<proteinExistence type="predicted"/>
<keyword evidence="1" id="KW-0472">Membrane</keyword>
<evidence type="ECO:0000256" key="1">
    <source>
        <dbReference type="SAM" id="Phobius"/>
    </source>
</evidence>